<reference evidence="1 2" key="1">
    <citation type="journal article" date="2019" name="Int. J. Syst. Evol. Microbiol.">
        <title>The Global Catalogue of Microorganisms (GCM) 10K type strain sequencing project: providing services to taxonomists for standard genome sequencing and annotation.</title>
        <authorList>
            <consortium name="The Broad Institute Genomics Platform"/>
            <consortium name="The Broad Institute Genome Sequencing Center for Infectious Disease"/>
            <person name="Wu L."/>
            <person name="Ma J."/>
        </authorList>
    </citation>
    <scope>NUCLEOTIDE SEQUENCE [LARGE SCALE GENOMIC DNA]</scope>
    <source>
        <strain evidence="1 2">CGMCC 1.12124</strain>
    </source>
</reference>
<name>A0ABD5R3P7_9EURY</name>
<evidence type="ECO:0000313" key="2">
    <source>
        <dbReference type="Proteomes" id="UP001596118"/>
    </source>
</evidence>
<dbReference type="CDD" id="cd10931">
    <property type="entry name" value="CE4_u7"/>
    <property type="match status" value="1"/>
</dbReference>
<gene>
    <name evidence="1" type="ORF">ACFPM1_12230</name>
</gene>
<protein>
    <submittedName>
        <fullName evidence="1">Polysaccharide deacetylase family protein</fullName>
    </submittedName>
</protein>
<proteinExistence type="predicted"/>
<dbReference type="RefSeq" id="WP_256413264.1">
    <property type="nucleotide sequence ID" value="NZ_JANHDM010000020.1"/>
</dbReference>
<evidence type="ECO:0000313" key="1">
    <source>
        <dbReference type="EMBL" id="MFC5279517.1"/>
    </source>
</evidence>
<dbReference type="InterPro" id="IPR011330">
    <property type="entry name" value="Glyco_hydro/deAcase_b/a-brl"/>
</dbReference>
<organism evidence="1 2">
    <name type="scientific">Halorubrum rubrum</name>
    <dbReference type="NCBI Taxonomy" id="1126240"/>
    <lineage>
        <taxon>Archaea</taxon>
        <taxon>Methanobacteriati</taxon>
        <taxon>Methanobacteriota</taxon>
        <taxon>Stenosarchaea group</taxon>
        <taxon>Halobacteria</taxon>
        <taxon>Halobacteriales</taxon>
        <taxon>Haloferacaceae</taxon>
        <taxon>Halorubrum</taxon>
    </lineage>
</organism>
<dbReference type="Gene3D" id="3.20.20.370">
    <property type="entry name" value="Glycoside hydrolase/deacetylase"/>
    <property type="match status" value="1"/>
</dbReference>
<dbReference type="AlphaFoldDB" id="A0ABD5R3P7"/>
<sequence>MEPPIEPAAPTRTAAPDGYEFALCLTHDVDRPYKTYQALYAALSGNPLYHLSSLRPGVEPYWQFEEIMELESELGVRSAFYFLNEPSLFASQGPREWIRPANLLEHAGRYDPTDDAIASVIRGLDEGGWEVGLHGSFHSATDRDRLAEEKETLESILGHEVNGGRQHHLKLSDGTWEHHRDIGLRYDASLGSSSSVGFTHGYDLVRPFDDEFVVFPLTAMEVALPDPGDDFESARSVCADLVDEAAENGAVMTALWHPRYFNEREFPGYRRLYRWMVEYALDSRGWVGSPGELLDPAESPRPLGTE</sequence>
<dbReference type="EMBL" id="JBHSKY010000013">
    <property type="protein sequence ID" value="MFC5279517.1"/>
    <property type="molecule type" value="Genomic_DNA"/>
</dbReference>
<comment type="caution">
    <text evidence="1">The sequence shown here is derived from an EMBL/GenBank/DDBJ whole genome shotgun (WGS) entry which is preliminary data.</text>
</comment>
<dbReference type="Proteomes" id="UP001596118">
    <property type="component" value="Unassembled WGS sequence"/>
</dbReference>
<keyword evidence="2" id="KW-1185">Reference proteome</keyword>
<accession>A0ABD5R3P7</accession>
<dbReference type="SUPFAM" id="SSF88713">
    <property type="entry name" value="Glycoside hydrolase/deacetylase"/>
    <property type="match status" value="1"/>
</dbReference>